<comment type="caution">
    <text evidence="1">The sequence shown here is derived from an EMBL/GenBank/DDBJ whole genome shotgun (WGS) entry which is preliminary data.</text>
</comment>
<dbReference type="Proteomes" id="UP000886874">
    <property type="component" value="Unassembled WGS sequence"/>
</dbReference>
<gene>
    <name evidence="1" type="ORF">IAA67_08040</name>
</gene>
<evidence type="ECO:0000313" key="1">
    <source>
        <dbReference type="EMBL" id="HIQ70262.1"/>
    </source>
</evidence>
<dbReference type="EMBL" id="DVFN01000113">
    <property type="protein sequence ID" value="HIQ70262.1"/>
    <property type="molecule type" value="Genomic_DNA"/>
</dbReference>
<sequence length="364" mass="40684">MKQLRSRLTISVFAVLLLGGMAAHLLLPDLDLSRAERRKLQQFPEITGEALLSAEFSQDVEDYLLDQFPLRDGFRTLKAIWTYYILGQKDNNGVYIAEGSASKLDAQLDEKQLHLFTDKMNELHGLYFPDADVYCAIVPDKNYYLASSHGYPALDYETLFGTVEAELPWATHIDLTGSLTAADYYATDSHWRQERLDRVIQTLAQAMDLTLPDWESYDRVMLPGFQGVYYGQTALPLPAEDLVYLTNEATENALVSGPENPSATVYDPAKFENLDGYDVFLSGAQAVLTVENPDAETDRTLVIFRDSYGSSLAPLLLDGYAKIILADVRYVTTAYLGQFVDFSDVDDVLLLYSTTVVNSAGILR</sequence>
<reference evidence="1" key="2">
    <citation type="journal article" date="2021" name="PeerJ">
        <title>Extensive microbial diversity within the chicken gut microbiome revealed by metagenomics and culture.</title>
        <authorList>
            <person name="Gilroy R."/>
            <person name="Ravi A."/>
            <person name="Getino M."/>
            <person name="Pursley I."/>
            <person name="Horton D.L."/>
            <person name="Alikhan N.F."/>
            <person name="Baker D."/>
            <person name="Gharbi K."/>
            <person name="Hall N."/>
            <person name="Watson M."/>
            <person name="Adriaenssens E.M."/>
            <person name="Foster-Nyarko E."/>
            <person name="Jarju S."/>
            <person name="Secka A."/>
            <person name="Antonio M."/>
            <person name="Oren A."/>
            <person name="Chaudhuri R.R."/>
            <person name="La Ragione R."/>
            <person name="Hildebrand F."/>
            <person name="Pallen M.J."/>
        </authorList>
    </citation>
    <scope>NUCLEOTIDE SEQUENCE</scope>
    <source>
        <strain evidence="1">ChiSjej2B20-13462</strain>
    </source>
</reference>
<accession>A0A9D0Z6S9</accession>
<organism evidence="1 2">
    <name type="scientific">Candidatus Avoscillospira stercorigallinarum</name>
    <dbReference type="NCBI Taxonomy" id="2840708"/>
    <lineage>
        <taxon>Bacteria</taxon>
        <taxon>Bacillati</taxon>
        <taxon>Bacillota</taxon>
        <taxon>Clostridia</taxon>
        <taxon>Eubacteriales</taxon>
        <taxon>Oscillospiraceae</taxon>
        <taxon>Oscillospiraceae incertae sedis</taxon>
        <taxon>Candidatus Avoscillospira</taxon>
    </lineage>
</organism>
<dbReference type="AlphaFoldDB" id="A0A9D0Z6S9"/>
<evidence type="ECO:0008006" key="3">
    <source>
        <dbReference type="Google" id="ProtNLM"/>
    </source>
</evidence>
<name>A0A9D0Z6S9_9FIRM</name>
<reference evidence="1" key="1">
    <citation type="submission" date="2020-10" db="EMBL/GenBank/DDBJ databases">
        <authorList>
            <person name="Gilroy R."/>
        </authorList>
    </citation>
    <scope>NUCLEOTIDE SEQUENCE</scope>
    <source>
        <strain evidence="1">ChiSjej2B20-13462</strain>
    </source>
</reference>
<evidence type="ECO:0000313" key="2">
    <source>
        <dbReference type="Proteomes" id="UP000886874"/>
    </source>
</evidence>
<proteinExistence type="predicted"/>
<protein>
    <recommendedName>
        <fullName evidence="3">AlgX/AlgJ SGNH hydrolase-like domain-containing protein</fullName>
    </recommendedName>
</protein>